<name>A0AAV5NPY5_9VIBR</name>
<evidence type="ECO:0000256" key="1">
    <source>
        <dbReference type="SAM" id="Phobius"/>
    </source>
</evidence>
<feature type="transmembrane region" description="Helical" evidence="1">
    <location>
        <begin position="12"/>
        <end position="34"/>
    </location>
</feature>
<keyword evidence="1" id="KW-1133">Transmembrane helix</keyword>
<organism evidence="2 3">
    <name type="scientific">Vibrio penaeicida</name>
    <dbReference type="NCBI Taxonomy" id="104609"/>
    <lineage>
        <taxon>Bacteria</taxon>
        <taxon>Pseudomonadati</taxon>
        <taxon>Pseudomonadota</taxon>
        <taxon>Gammaproteobacteria</taxon>
        <taxon>Vibrionales</taxon>
        <taxon>Vibrionaceae</taxon>
        <taxon>Vibrio</taxon>
    </lineage>
</organism>
<keyword evidence="3" id="KW-1185">Reference proteome</keyword>
<evidence type="ECO:0000313" key="3">
    <source>
        <dbReference type="Proteomes" id="UP001156690"/>
    </source>
</evidence>
<keyword evidence="1" id="KW-0472">Membrane</keyword>
<proteinExistence type="predicted"/>
<comment type="caution">
    <text evidence="2">The sequence shown here is derived from an EMBL/GenBank/DDBJ whole genome shotgun (WGS) entry which is preliminary data.</text>
</comment>
<reference evidence="3" key="1">
    <citation type="journal article" date="2019" name="Int. J. Syst. Evol. Microbiol.">
        <title>The Global Catalogue of Microorganisms (GCM) 10K type strain sequencing project: providing services to taxonomists for standard genome sequencing and annotation.</title>
        <authorList>
            <consortium name="The Broad Institute Genomics Platform"/>
            <consortium name="The Broad Institute Genome Sequencing Center for Infectious Disease"/>
            <person name="Wu L."/>
            <person name="Ma J."/>
        </authorList>
    </citation>
    <scope>NUCLEOTIDE SEQUENCE [LARGE SCALE GENOMIC DNA]</scope>
    <source>
        <strain evidence="3">NBRC 15640</strain>
    </source>
</reference>
<keyword evidence="1" id="KW-0812">Transmembrane</keyword>
<evidence type="ECO:0000313" key="2">
    <source>
        <dbReference type="EMBL" id="GLQ72670.1"/>
    </source>
</evidence>
<gene>
    <name evidence="2" type="ORF">GCM10007932_20300</name>
</gene>
<dbReference type="Proteomes" id="UP001156690">
    <property type="component" value="Unassembled WGS sequence"/>
</dbReference>
<dbReference type="EMBL" id="BSNX01000019">
    <property type="protein sequence ID" value="GLQ72670.1"/>
    <property type="molecule type" value="Genomic_DNA"/>
</dbReference>
<accession>A0AAV5NPY5</accession>
<feature type="transmembrane region" description="Helical" evidence="1">
    <location>
        <begin position="120"/>
        <end position="140"/>
    </location>
</feature>
<dbReference type="AlphaFoldDB" id="A0AAV5NPY5"/>
<feature type="transmembrane region" description="Helical" evidence="1">
    <location>
        <begin position="46"/>
        <end position="66"/>
    </location>
</feature>
<sequence>MIGSKFGKDSLIYRHFYEVVSVAVGISLFGYTMVLTEMLNGSSLNFLLAIALFLIWASIFAIQFLANRRVLSTMVWLDDFIYLVCRSLILSVALYLFTLIMTLSLTLYGSFESNIEKQMLPLLMATCLLVVSLIGMKFTFRKPRQYSKSRFDHMLRAMK</sequence>
<feature type="transmembrane region" description="Helical" evidence="1">
    <location>
        <begin position="87"/>
        <end position="108"/>
    </location>
</feature>
<protein>
    <submittedName>
        <fullName evidence="2">Uncharacterized protein</fullName>
    </submittedName>
</protein>
<dbReference type="RefSeq" id="WP_126606420.1">
    <property type="nucleotide sequence ID" value="NZ_AP025145.1"/>
</dbReference>